<dbReference type="EMBL" id="CP000698">
    <property type="protein sequence ID" value="ABQ26484.1"/>
    <property type="molecule type" value="Genomic_DNA"/>
</dbReference>
<evidence type="ECO:0000313" key="2">
    <source>
        <dbReference type="Proteomes" id="UP000006695"/>
    </source>
</evidence>
<dbReference type="STRING" id="351605.Gura_2305"/>
<keyword evidence="2" id="KW-1185">Reference proteome</keyword>
<reference evidence="1 2" key="1">
    <citation type="submission" date="2007-05" db="EMBL/GenBank/DDBJ databases">
        <title>Complete sequence of Geobacter uraniireducens Rf4.</title>
        <authorList>
            <consortium name="US DOE Joint Genome Institute"/>
            <person name="Copeland A."/>
            <person name="Lucas S."/>
            <person name="Lapidus A."/>
            <person name="Barry K."/>
            <person name="Detter J.C."/>
            <person name="Glavina del Rio T."/>
            <person name="Hammon N."/>
            <person name="Israni S."/>
            <person name="Dalin E."/>
            <person name="Tice H."/>
            <person name="Pitluck S."/>
            <person name="Chertkov O."/>
            <person name="Brettin T."/>
            <person name="Bruce D."/>
            <person name="Han C."/>
            <person name="Schmutz J."/>
            <person name="Larimer F."/>
            <person name="Land M."/>
            <person name="Hauser L."/>
            <person name="Kyrpides N."/>
            <person name="Mikhailova N."/>
            <person name="Shelobolina E."/>
            <person name="Aklujkar M."/>
            <person name="Lovley D."/>
            <person name="Richardson P."/>
        </authorList>
    </citation>
    <scope>NUCLEOTIDE SEQUENCE [LARGE SCALE GENOMIC DNA]</scope>
    <source>
        <strain evidence="1 2">Rf4</strain>
    </source>
</reference>
<dbReference type="Proteomes" id="UP000006695">
    <property type="component" value="Chromosome"/>
</dbReference>
<accession>A5G3W6</accession>
<sequence>MSVKNERQFCAICAWRENCAKKFSVPDGGAHCPDFTRDISLRDDRTSKDSDKSNEDKRES</sequence>
<evidence type="ECO:0000313" key="1">
    <source>
        <dbReference type="EMBL" id="ABQ26484.1"/>
    </source>
</evidence>
<proteinExistence type="predicted"/>
<name>A5G3W6_GEOUR</name>
<dbReference type="AlphaFoldDB" id="A5G3W6"/>
<protein>
    <submittedName>
        <fullName evidence="1">Uncharacterized protein</fullName>
    </submittedName>
</protein>
<dbReference type="HOGENOM" id="CLU_207151_0_0_7"/>
<organism evidence="1 2">
    <name type="scientific">Geotalea uraniireducens (strain Rf4)</name>
    <name type="common">Geobacter uraniireducens</name>
    <dbReference type="NCBI Taxonomy" id="351605"/>
    <lineage>
        <taxon>Bacteria</taxon>
        <taxon>Pseudomonadati</taxon>
        <taxon>Thermodesulfobacteriota</taxon>
        <taxon>Desulfuromonadia</taxon>
        <taxon>Geobacterales</taxon>
        <taxon>Geobacteraceae</taxon>
        <taxon>Geotalea</taxon>
    </lineage>
</organism>
<dbReference type="KEGG" id="gur:Gura_2305"/>
<gene>
    <name evidence="1" type="ordered locus">Gura_2305</name>
</gene>